<feature type="chain" id="PRO_5045531958" evidence="1">
    <location>
        <begin position="26"/>
        <end position="138"/>
    </location>
</feature>
<dbReference type="InterPro" id="IPR058243">
    <property type="entry name" value="Phage_VG64"/>
</dbReference>
<dbReference type="PROSITE" id="PS51257">
    <property type="entry name" value="PROKAR_LIPOPROTEIN"/>
    <property type="match status" value="1"/>
</dbReference>
<protein>
    <submittedName>
        <fullName evidence="2">Uncharacterized protein</fullName>
    </submittedName>
</protein>
<sequence length="138" mass="15513">MNRQRLRKAAALLAAAMVAVSCAVALPACTEKDKVSHNVSQDANNFNVRRRITVFNMRSDRVLLQMEGCFAIETDKDAGELDVICELPDGTYQKHFIYLNDWTMYTVEQLGSSEEDKYSYELNFLPEALPGVSVVSKD</sequence>
<dbReference type="Proteomes" id="UP001478817">
    <property type="component" value="Unassembled WGS sequence"/>
</dbReference>
<feature type="signal peptide" evidence="1">
    <location>
        <begin position="1"/>
        <end position="25"/>
    </location>
</feature>
<gene>
    <name evidence="2" type="ORF">AAAT05_01530</name>
</gene>
<evidence type="ECO:0000313" key="2">
    <source>
        <dbReference type="EMBL" id="MEQ2637035.1"/>
    </source>
</evidence>
<comment type="caution">
    <text evidence="2">The sequence shown here is derived from an EMBL/GenBank/DDBJ whole genome shotgun (WGS) entry which is preliminary data.</text>
</comment>
<evidence type="ECO:0000256" key="1">
    <source>
        <dbReference type="SAM" id="SignalP"/>
    </source>
</evidence>
<dbReference type="Pfam" id="PF25682">
    <property type="entry name" value="Phage_VG64"/>
    <property type="match status" value="1"/>
</dbReference>
<dbReference type="EMBL" id="JBBNGS010000002">
    <property type="protein sequence ID" value="MEQ2637035.1"/>
    <property type="molecule type" value="Genomic_DNA"/>
</dbReference>
<proteinExistence type="predicted"/>
<keyword evidence="1" id="KW-0732">Signal</keyword>
<keyword evidence="3" id="KW-1185">Reference proteome</keyword>
<dbReference type="RefSeq" id="WP_349181399.1">
    <property type="nucleotide sequence ID" value="NZ_JBBNGS010000002.1"/>
</dbReference>
<accession>A0ABV1IDR9</accession>
<evidence type="ECO:0000313" key="3">
    <source>
        <dbReference type="Proteomes" id="UP001478817"/>
    </source>
</evidence>
<name>A0ABV1IDR9_9ACTN</name>
<organism evidence="2 3">
    <name type="scientific">Paratractidigestivibacter faecalis</name>
    <dbReference type="NCBI Taxonomy" id="2292441"/>
    <lineage>
        <taxon>Bacteria</taxon>
        <taxon>Bacillati</taxon>
        <taxon>Actinomycetota</taxon>
        <taxon>Coriobacteriia</taxon>
        <taxon>Coriobacteriales</taxon>
        <taxon>Atopobiaceae</taxon>
        <taxon>Paratractidigestivibacter</taxon>
    </lineage>
</organism>
<reference evidence="2 3" key="1">
    <citation type="submission" date="2024-04" db="EMBL/GenBank/DDBJ databases">
        <title>Human intestinal bacterial collection.</title>
        <authorList>
            <person name="Pauvert C."/>
            <person name="Hitch T.C.A."/>
            <person name="Clavel T."/>
        </authorList>
    </citation>
    <scope>NUCLEOTIDE SEQUENCE [LARGE SCALE GENOMIC DNA]</scope>
    <source>
        <strain evidence="2 3">CLA-AA-H197</strain>
    </source>
</reference>